<dbReference type="Pfam" id="PF08447">
    <property type="entry name" value="PAS_3"/>
    <property type="match status" value="1"/>
</dbReference>
<dbReference type="CDD" id="cd00130">
    <property type="entry name" value="PAS"/>
    <property type="match status" value="1"/>
</dbReference>
<keyword evidence="2" id="KW-0675">Receptor</keyword>
<dbReference type="EMBL" id="LOMK01000002">
    <property type="protein sequence ID" value="KYN24214.1"/>
    <property type="molecule type" value="Genomic_DNA"/>
</dbReference>
<comment type="caution">
    <text evidence="2">The sequence shown here is derived from an EMBL/GenBank/DDBJ whole genome shotgun (WGS) entry which is preliminary data.</text>
</comment>
<feature type="domain" description="PAS fold-3" evidence="1">
    <location>
        <begin position="28"/>
        <end position="107"/>
    </location>
</feature>
<dbReference type="Proteomes" id="UP000075349">
    <property type="component" value="Unassembled WGS sequence"/>
</dbReference>
<proteinExistence type="predicted"/>
<evidence type="ECO:0000313" key="2">
    <source>
        <dbReference type="EMBL" id="KYN24214.1"/>
    </source>
</evidence>
<sequence>MSVHQEKEVLFSRDEVIVSKTDIQGKITYANRTFMRISNYSELDLLNQNHSIIRHPSMPRGVFYGLWHTLKSGKEFFGFVKNYTADKNYYWVFANVTPDLIKGKVVGYYSVRRSPPKEAVAAVSKIYQHMLEQEGRLDRKKAPESSWKWLNETIQKEHKQTYEEFVLDLYKQSR</sequence>
<dbReference type="InterPro" id="IPR035965">
    <property type="entry name" value="PAS-like_dom_sf"/>
</dbReference>
<dbReference type="SUPFAM" id="SSF55785">
    <property type="entry name" value="PYP-like sensor domain (PAS domain)"/>
    <property type="match status" value="1"/>
</dbReference>
<dbReference type="InterPro" id="IPR000014">
    <property type="entry name" value="PAS"/>
</dbReference>
<dbReference type="Gene3D" id="3.30.450.20">
    <property type="entry name" value="PAS domain"/>
    <property type="match status" value="1"/>
</dbReference>
<protein>
    <submittedName>
        <fullName evidence="2">Aerotaxis receptor Aer</fullName>
    </submittedName>
</protein>
<evidence type="ECO:0000259" key="1">
    <source>
        <dbReference type="Pfam" id="PF08447"/>
    </source>
</evidence>
<gene>
    <name evidence="2" type="ORF">AUQ44_21220</name>
</gene>
<organism evidence="2 3">
    <name type="scientific">Vibrio cidicii</name>
    <dbReference type="NCBI Taxonomy" id="1763883"/>
    <lineage>
        <taxon>Bacteria</taxon>
        <taxon>Pseudomonadati</taxon>
        <taxon>Pseudomonadota</taxon>
        <taxon>Gammaproteobacteria</taxon>
        <taxon>Vibrionales</taxon>
        <taxon>Vibrionaceae</taxon>
        <taxon>Vibrio</taxon>
    </lineage>
</organism>
<evidence type="ECO:0000313" key="3">
    <source>
        <dbReference type="Proteomes" id="UP000075349"/>
    </source>
</evidence>
<dbReference type="AlphaFoldDB" id="A0A151JEL6"/>
<accession>A0A151JEL6</accession>
<dbReference type="InterPro" id="IPR013655">
    <property type="entry name" value="PAS_fold_3"/>
</dbReference>
<name>A0A151JEL6_9VIBR</name>
<reference evidence="3" key="1">
    <citation type="submission" date="2015-12" db="EMBL/GenBank/DDBJ databases">
        <authorList>
            <person name="Tarr C.L."/>
            <person name="Gladney L.M."/>
        </authorList>
    </citation>
    <scope>NUCLEOTIDE SEQUENCE [LARGE SCALE GENOMIC DNA]</scope>
    <source>
        <strain evidence="3">2756-81</strain>
    </source>
</reference>